<dbReference type="InterPro" id="IPR027417">
    <property type="entry name" value="P-loop_NTPase"/>
</dbReference>
<dbReference type="Pfam" id="PF00226">
    <property type="entry name" value="DnaJ"/>
    <property type="match status" value="1"/>
</dbReference>
<organism evidence="3 4">
    <name type="scientific">Syphacia muris</name>
    <dbReference type="NCBI Taxonomy" id="451379"/>
    <lineage>
        <taxon>Eukaryota</taxon>
        <taxon>Metazoa</taxon>
        <taxon>Ecdysozoa</taxon>
        <taxon>Nematoda</taxon>
        <taxon>Chromadorea</taxon>
        <taxon>Rhabditida</taxon>
        <taxon>Spirurina</taxon>
        <taxon>Oxyuridomorpha</taxon>
        <taxon>Oxyuroidea</taxon>
        <taxon>Oxyuridae</taxon>
        <taxon>Syphacia</taxon>
    </lineage>
</organism>
<evidence type="ECO:0000313" key="3">
    <source>
        <dbReference type="Proteomes" id="UP000046393"/>
    </source>
</evidence>
<dbReference type="PANTHER" id="PTHR13568:SF6">
    <property type="entry name" value="TRANSMEMBRANE PROTEIN 185A"/>
    <property type="match status" value="1"/>
</dbReference>
<proteinExistence type="predicted"/>
<dbReference type="PANTHER" id="PTHR13568">
    <property type="entry name" value="FAM11A, B PROTEIN"/>
    <property type="match status" value="1"/>
</dbReference>
<name>A0A0N5A9F8_9BILA</name>
<dbReference type="Pfam" id="PF08477">
    <property type="entry name" value="Roc"/>
    <property type="match status" value="1"/>
</dbReference>
<keyword evidence="1" id="KW-1133">Transmembrane helix</keyword>
<dbReference type="CDD" id="cd06257">
    <property type="entry name" value="DnaJ"/>
    <property type="match status" value="1"/>
</dbReference>
<keyword evidence="3" id="KW-1185">Reference proteome</keyword>
<evidence type="ECO:0000256" key="1">
    <source>
        <dbReference type="SAM" id="Phobius"/>
    </source>
</evidence>
<protein>
    <submittedName>
        <fullName evidence="4">J domain-containing protein</fullName>
    </submittedName>
</protein>
<reference evidence="4" key="1">
    <citation type="submission" date="2017-02" db="UniProtKB">
        <authorList>
            <consortium name="WormBaseParasite"/>
        </authorList>
    </citation>
    <scope>IDENTIFICATION</scope>
</reference>
<evidence type="ECO:0000313" key="4">
    <source>
        <dbReference type="WBParaSite" id="SMUV_0000073301-mRNA-1"/>
    </source>
</evidence>
<dbReference type="InterPro" id="IPR036869">
    <property type="entry name" value="J_dom_sf"/>
</dbReference>
<dbReference type="SUPFAM" id="SSF46565">
    <property type="entry name" value="Chaperone J-domain"/>
    <property type="match status" value="1"/>
</dbReference>
<evidence type="ECO:0000259" key="2">
    <source>
        <dbReference type="PROSITE" id="PS50076"/>
    </source>
</evidence>
<feature type="transmembrane region" description="Helical" evidence="1">
    <location>
        <begin position="75"/>
        <end position="100"/>
    </location>
</feature>
<dbReference type="Gene3D" id="1.10.287.110">
    <property type="entry name" value="DnaJ domain"/>
    <property type="match status" value="1"/>
</dbReference>
<dbReference type="PROSITE" id="PS50076">
    <property type="entry name" value="DNAJ_2"/>
    <property type="match status" value="1"/>
</dbReference>
<dbReference type="SMART" id="SM00271">
    <property type="entry name" value="DnaJ"/>
    <property type="match status" value="1"/>
</dbReference>
<accession>A0A0N5A9F8</accession>
<dbReference type="STRING" id="451379.A0A0N5A9F8"/>
<keyword evidence="1" id="KW-0472">Membrane</keyword>
<feature type="transmembrane region" description="Helical" evidence="1">
    <location>
        <begin position="120"/>
        <end position="139"/>
    </location>
</feature>
<dbReference type="WBParaSite" id="SMUV_0000073301-mRNA-1">
    <property type="protein sequence ID" value="SMUV_0000073301-mRNA-1"/>
    <property type="gene ID" value="SMUV_0000073301"/>
</dbReference>
<dbReference type="InterPro" id="IPR001623">
    <property type="entry name" value="DnaJ_domain"/>
</dbReference>
<dbReference type="Gene3D" id="3.40.50.300">
    <property type="entry name" value="P-loop containing nucleotide triphosphate hydrolases"/>
    <property type="match status" value="1"/>
</dbReference>
<feature type="domain" description="J" evidence="2">
    <location>
        <begin position="232"/>
        <end position="294"/>
    </location>
</feature>
<dbReference type="InterPro" id="IPR019396">
    <property type="entry name" value="TM_Fragile-X-F-assoc"/>
</dbReference>
<dbReference type="Proteomes" id="UP000046393">
    <property type="component" value="Unplaced"/>
</dbReference>
<dbReference type="Pfam" id="PF10269">
    <property type="entry name" value="Tmemb_185A"/>
    <property type="match status" value="1"/>
</dbReference>
<feature type="transmembrane region" description="Helical" evidence="1">
    <location>
        <begin position="20"/>
        <end position="41"/>
    </location>
</feature>
<dbReference type="SUPFAM" id="SSF52540">
    <property type="entry name" value="P-loop containing nucleoside triphosphate hydrolases"/>
    <property type="match status" value="1"/>
</dbReference>
<keyword evidence="1" id="KW-0812">Transmembrane</keyword>
<dbReference type="AlphaFoldDB" id="A0A0N5A9F8"/>
<feature type="transmembrane region" description="Helical" evidence="1">
    <location>
        <begin position="159"/>
        <end position="178"/>
    </location>
</feature>
<sequence>MFECLVCFKLQAKNTSNELSWVFVFIPLFALSFISVAFAIWAIRHDKSFEMELFFSANIVQFVFIAFKLDNMIEWHWAIVFIPLWVVLTLCAVGLLYALILAMVLSRSVHIMASQRRQHLFSTICHTILVAPILIFLLLLTSKLDHIEWDDSGSTSLSYFVVCLPLTVSLLCLIFMSLSSRGGNPWWFAMRAPFCSFLLGWCPCLRQYANLSYKFGSGSSRMEDYAIYDMKSLYDVLGCNPSASLSGIKQAYFESLRVNHPDRGGTEGWKIAQITNAFAVLGTEESRRIYDIWLREQNLREQRSPIVEEIYIDSADTEVVANCRCGGELCIGEEDLKNIVESAIFECLSWSTGVGKSSFVNVICSKEGSSPSSTVGCEVSVFAHQYHAGTAEERCELIELWDIGGSKMHQKASMVFLEGAQGAILVYDLSNKKSEQNLMQWKALLDSSSNSEPLLYRPQVSTDAHLSPLMADIESVPIPTLIVGCKLDIVPNRASQTAYGRIAIDCRRKMEPGSTNRIILSKFFDLVVERTCSPGPIERRRRLIV</sequence>